<gene>
    <name evidence="3" type="ORF">CHT91_05645</name>
</gene>
<evidence type="ECO:0000313" key="3">
    <source>
        <dbReference type="EMBL" id="RFT44935.1"/>
    </source>
</evidence>
<reference evidence="3 4" key="1">
    <citation type="submission" date="2017-07" db="EMBL/GenBank/DDBJ databases">
        <authorList>
            <person name="Sun Z.S."/>
            <person name="Albrecht U."/>
            <person name="Echele G."/>
            <person name="Lee C.C."/>
        </authorList>
    </citation>
    <scope>NUCLEOTIDE SEQUENCE [LARGE SCALE GENOMIC DNA]</scope>
    <source>
        <strain evidence="3 4">P16-029</strain>
    </source>
</reference>
<dbReference type="EMBL" id="NOWI01000004">
    <property type="protein sequence ID" value="RFT44935.1"/>
    <property type="molecule type" value="Genomic_DNA"/>
</dbReference>
<name>A0A3E2DHU4_9ACTN</name>
<feature type="transmembrane region" description="Helical" evidence="1">
    <location>
        <begin position="126"/>
        <end position="147"/>
    </location>
</feature>
<accession>A0A3E2DHU4</accession>
<evidence type="ECO:0000259" key="2">
    <source>
        <dbReference type="Pfam" id="PF08044"/>
    </source>
</evidence>
<keyword evidence="1" id="KW-0472">Membrane</keyword>
<feature type="transmembrane region" description="Helical" evidence="1">
    <location>
        <begin position="153"/>
        <end position="173"/>
    </location>
</feature>
<protein>
    <recommendedName>
        <fullName evidence="2">DUF1707 domain-containing protein</fullName>
    </recommendedName>
</protein>
<evidence type="ECO:0000313" key="4">
    <source>
        <dbReference type="Proteomes" id="UP000259211"/>
    </source>
</evidence>
<dbReference type="Proteomes" id="UP000259211">
    <property type="component" value="Unassembled WGS sequence"/>
</dbReference>
<dbReference type="Pfam" id="PF08044">
    <property type="entry name" value="DUF1707"/>
    <property type="match status" value="1"/>
</dbReference>
<dbReference type="RefSeq" id="WP_117189202.1">
    <property type="nucleotide sequence ID" value="NZ_JAQDJS010000007.1"/>
</dbReference>
<dbReference type="InterPro" id="IPR012551">
    <property type="entry name" value="DUF1707_SHOCT-like"/>
</dbReference>
<keyword evidence="1" id="KW-1133">Transmembrane helix</keyword>
<organism evidence="3 4">
    <name type="scientific">Cutibacterium avidum</name>
    <dbReference type="NCBI Taxonomy" id="33010"/>
    <lineage>
        <taxon>Bacteria</taxon>
        <taxon>Bacillati</taxon>
        <taxon>Actinomycetota</taxon>
        <taxon>Actinomycetes</taxon>
        <taxon>Propionibacteriales</taxon>
        <taxon>Propionibacteriaceae</taxon>
        <taxon>Cutibacterium</taxon>
    </lineage>
</organism>
<dbReference type="AlphaFoldDB" id="A0A3E2DHU4"/>
<sequence length="177" mass="19317">MSSGWQPENASLRVTNTQRERVLDHINDAYAHGVIDDAERERRTEITLLARTRSELDQGYRGLPSFKPSVPEAIRAPLPDIPAERTTKGVGLCALSAFISGPIGPAIGVAVTRRGSWARRRVKRQFITQVVFFALMGFFGAFSPSAFSGDSAALGTVGLIWMIVTIVQAIRGFEGQD</sequence>
<evidence type="ECO:0000256" key="1">
    <source>
        <dbReference type="SAM" id="Phobius"/>
    </source>
</evidence>
<keyword evidence="1" id="KW-0812">Transmembrane</keyword>
<comment type="caution">
    <text evidence="3">The sequence shown here is derived from an EMBL/GenBank/DDBJ whole genome shotgun (WGS) entry which is preliminary data.</text>
</comment>
<proteinExistence type="predicted"/>
<feature type="domain" description="DUF1707" evidence="2">
    <location>
        <begin position="12"/>
        <end position="64"/>
    </location>
</feature>